<feature type="disulfide bond" evidence="4">
    <location>
        <begin position="109"/>
        <end position="124"/>
    </location>
</feature>
<comment type="caution">
    <text evidence="7">The sequence shown here is derived from an EMBL/GenBank/DDBJ whole genome shotgun (WGS) entry which is preliminary data.</text>
</comment>
<keyword evidence="3 4" id="KW-1015">Disulfide bond</keyword>
<dbReference type="InterPro" id="IPR010294">
    <property type="entry name" value="ADAMTS_spacer1"/>
</dbReference>
<organism evidence="7 8">
    <name type="scientific">Nephila pilipes</name>
    <name type="common">Giant wood spider</name>
    <name type="synonym">Nephila maculata</name>
    <dbReference type="NCBI Taxonomy" id="299642"/>
    <lineage>
        <taxon>Eukaryota</taxon>
        <taxon>Metazoa</taxon>
        <taxon>Ecdysozoa</taxon>
        <taxon>Arthropoda</taxon>
        <taxon>Chelicerata</taxon>
        <taxon>Arachnida</taxon>
        <taxon>Araneae</taxon>
        <taxon>Araneomorphae</taxon>
        <taxon>Entelegynae</taxon>
        <taxon>Araneoidea</taxon>
        <taxon>Nephilidae</taxon>
        <taxon>Nephila</taxon>
    </lineage>
</organism>
<dbReference type="InterPro" id="IPR001134">
    <property type="entry name" value="Netrin_domain"/>
</dbReference>
<evidence type="ECO:0000313" key="8">
    <source>
        <dbReference type="Proteomes" id="UP000887013"/>
    </source>
</evidence>
<dbReference type="InterPro" id="IPR013273">
    <property type="entry name" value="ADAMTS/ADAMTS-like"/>
</dbReference>
<evidence type="ECO:0000256" key="4">
    <source>
        <dbReference type="PIRSR" id="PIRSR613273-3"/>
    </source>
</evidence>
<dbReference type="InterPro" id="IPR018933">
    <property type="entry name" value="Netrin_module_non-TIMP"/>
</dbReference>
<protein>
    <submittedName>
        <fullName evidence="7">ADAMTS-like protein 5</fullName>
    </submittedName>
</protein>
<dbReference type="SUPFAM" id="SSF82895">
    <property type="entry name" value="TSP-1 type 1 repeat"/>
    <property type="match status" value="1"/>
</dbReference>
<dbReference type="PANTHER" id="PTHR13723">
    <property type="entry name" value="ADAMTS A DISINTEGRIN AND METALLOPROTEASE WITH THROMBOSPONDIN MOTIFS PROTEASE"/>
    <property type="match status" value="1"/>
</dbReference>
<feature type="disulfide bond" evidence="4">
    <location>
        <begin position="98"/>
        <end position="139"/>
    </location>
</feature>
<feature type="domain" description="NTR" evidence="6">
    <location>
        <begin position="634"/>
        <end position="754"/>
    </location>
</feature>
<dbReference type="CDD" id="cd03523">
    <property type="entry name" value="NTR_like"/>
    <property type="match status" value="1"/>
</dbReference>
<dbReference type="Gene3D" id="2.20.100.10">
    <property type="entry name" value="Thrombospondin type-1 (TSP1) repeat"/>
    <property type="match status" value="1"/>
</dbReference>
<evidence type="ECO:0000256" key="1">
    <source>
        <dbReference type="ARBA" id="ARBA00004613"/>
    </source>
</evidence>
<dbReference type="SUPFAM" id="SSF50242">
    <property type="entry name" value="TIMP-like"/>
    <property type="match status" value="1"/>
</dbReference>
<comment type="subcellular location">
    <subcellularLocation>
        <location evidence="1">Secreted</location>
    </subcellularLocation>
</comment>
<dbReference type="Pfam" id="PF00090">
    <property type="entry name" value="TSP_1"/>
    <property type="match status" value="1"/>
</dbReference>
<evidence type="ECO:0000256" key="2">
    <source>
        <dbReference type="ARBA" id="ARBA00022525"/>
    </source>
</evidence>
<dbReference type="PROSITE" id="PS50092">
    <property type="entry name" value="TSP1"/>
    <property type="match status" value="1"/>
</dbReference>
<sequence length="758" mass="85488">MNMQEDGRSFVELCHGKPGFARSEPTLYTGSMKYLIILRWSFYLLYSSLTCEGLNYYSQQQDSRYKSGSNVNSSPILRNNTDQLYSNWSEWTPCSVTCGRGIISRTRTCLKSMYNSRGVMVPLCHGEFSEHKICNSQSCPASSLGTRELQCSQYNNQVIAGKFIKKWIPANGGPNPCELRCEAVPEKLVYGFGKATDGTPCTLGVCLDGRCLRVGCDDRLGSGVTLDMCGVCGGRNSNCVHYKDVYQGQASSGSAGKSSYHEVVVIPVTARNLIIRQPLVKNILALQDRSKGIIFNREQNAIKYGGHFEIAGSPVEFLKLDDVAEELVVKGPINQELYVLVLLRAHNPGIYYEYWLPKLTYSPGRSHYSLNPPNNLIPSTLPTSTSSQSYTVPFFESVTKPTHPLPHRHLSKPPFAYGFGEKPYKGHEYPIFRHIPSTSSPSIEKKGYLKPPNTESFTPIASDAKQHFTPFKRGAVPIYRPKPKPSLDFYQTFRNASRIKQSDLPKVQEAPDYVEELPVLTQGDSSSSNGDSGRHINAIPQATVKEKRHELSISKYPKPFNVGIPVNERVDDPYKNYVPNGRLKYSFESKNNDEVYANTSGVYKTPAPLTINVLPGPSSGKSKPFKDKKKDGNCEPCQRNRDQTKHFCLSDFVIRASVIGYEFLQGETRYELEVKQSFKNTFSLLPKEYVWSPDTCRCPKLRPGKEYIIMGKSDHTYKKRESRLLVDKTCFVRTFNLKYARRLQKLRKDQDKKCKKVS</sequence>
<gene>
    <name evidence="7" type="primary">ADAMTSL5</name>
    <name evidence="7" type="ORF">NPIL_595271</name>
</gene>
<evidence type="ECO:0000313" key="7">
    <source>
        <dbReference type="EMBL" id="GFS87756.1"/>
    </source>
</evidence>
<dbReference type="Pfam" id="PF05986">
    <property type="entry name" value="ADAMTS_spacer1"/>
    <property type="match status" value="1"/>
</dbReference>
<dbReference type="OrthoDB" id="5781878at2759"/>
<dbReference type="AlphaFoldDB" id="A0A8X6TAM1"/>
<dbReference type="GO" id="GO:0006508">
    <property type="term" value="P:proteolysis"/>
    <property type="evidence" value="ECO:0007669"/>
    <property type="project" value="TreeGrafter"/>
</dbReference>
<dbReference type="Gene3D" id="2.60.120.830">
    <property type="match status" value="1"/>
</dbReference>
<dbReference type="PROSITE" id="PS50189">
    <property type="entry name" value="NTR"/>
    <property type="match status" value="1"/>
</dbReference>
<dbReference type="Pfam" id="PF01759">
    <property type="entry name" value="NTR"/>
    <property type="match status" value="1"/>
</dbReference>
<keyword evidence="2" id="KW-0964">Secreted</keyword>
<dbReference type="InterPro" id="IPR045371">
    <property type="entry name" value="ADAMTS_CR_3"/>
</dbReference>
<dbReference type="InterPro" id="IPR050439">
    <property type="entry name" value="ADAMTS_ADAMTS-like"/>
</dbReference>
<feature type="region of interest" description="Disordered" evidence="5">
    <location>
        <begin position="614"/>
        <end position="637"/>
    </location>
</feature>
<evidence type="ECO:0000256" key="3">
    <source>
        <dbReference type="ARBA" id="ARBA00023157"/>
    </source>
</evidence>
<dbReference type="SMART" id="SM00209">
    <property type="entry name" value="TSP1"/>
    <property type="match status" value="1"/>
</dbReference>
<dbReference type="Gene3D" id="2.40.50.120">
    <property type="match status" value="1"/>
</dbReference>
<dbReference type="InterPro" id="IPR036383">
    <property type="entry name" value="TSP1_rpt_sf"/>
</dbReference>
<dbReference type="EMBL" id="BMAW01099003">
    <property type="protein sequence ID" value="GFS87756.1"/>
    <property type="molecule type" value="Genomic_DNA"/>
</dbReference>
<name>A0A8X6TAM1_NEPPI</name>
<dbReference type="PRINTS" id="PR01857">
    <property type="entry name" value="ADAMTSFAMILY"/>
</dbReference>
<dbReference type="Pfam" id="PF19236">
    <property type="entry name" value="ADAMTS_CR_3"/>
    <property type="match status" value="1"/>
</dbReference>
<dbReference type="GO" id="GO:0005576">
    <property type="term" value="C:extracellular region"/>
    <property type="evidence" value="ECO:0007669"/>
    <property type="project" value="UniProtKB-SubCell"/>
</dbReference>
<reference evidence="7" key="1">
    <citation type="submission" date="2020-08" db="EMBL/GenBank/DDBJ databases">
        <title>Multicomponent nature underlies the extraordinary mechanical properties of spider dragline silk.</title>
        <authorList>
            <person name="Kono N."/>
            <person name="Nakamura H."/>
            <person name="Mori M."/>
            <person name="Yoshida Y."/>
            <person name="Ohtoshi R."/>
            <person name="Malay A.D."/>
            <person name="Moran D.A.P."/>
            <person name="Tomita M."/>
            <person name="Numata K."/>
            <person name="Arakawa K."/>
        </authorList>
    </citation>
    <scope>NUCLEOTIDE SEQUENCE</scope>
</reference>
<dbReference type="Proteomes" id="UP000887013">
    <property type="component" value="Unassembled WGS sequence"/>
</dbReference>
<dbReference type="InterPro" id="IPR000884">
    <property type="entry name" value="TSP1_rpt"/>
</dbReference>
<dbReference type="InterPro" id="IPR008993">
    <property type="entry name" value="TIMP-like_OB-fold"/>
</dbReference>
<proteinExistence type="predicted"/>
<feature type="disulfide bond" evidence="4">
    <location>
        <begin position="94"/>
        <end position="134"/>
    </location>
</feature>
<accession>A0A8X6TAM1</accession>
<feature type="compositionally biased region" description="Basic and acidic residues" evidence="5">
    <location>
        <begin position="624"/>
        <end position="637"/>
    </location>
</feature>
<dbReference type="GO" id="GO:0030198">
    <property type="term" value="P:extracellular matrix organization"/>
    <property type="evidence" value="ECO:0007669"/>
    <property type="project" value="InterPro"/>
</dbReference>
<evidence type="ECO:0000256" key="5">
    <source>
        <dbReference type="SAM" id="MobiDB-lite"/>
    </source>
</evidence>
<keyword evidence="8" id="KW-1185">Reference proteome</keyword>
<dbReference type="GO" id="GO:0004222">
    <property type="term" value="F:metalloendopeptidase activity"/>
    <property type="evidence" value="ECO:0007669"/>
    <property type="project" value="TreeGrafter"/>
</dbReference>
<evidence type="ECO:0000259" key="6">
    <source>
        <dbReference type="PROSITE" id="PS50189"/>
    </source>
</evidence>
<dbReference type="PANTHER" id="PTHR13723:SF317">
    <property type="entry name" value="ADAMTS_ADAMTS-LIKE SPACER 1 DOMAIN-CONTAINING PROTEIN"/>
    <property type="match status" value="1"/>
</dbReference>
<dbReference type="GO" id="GO:0031012">
    <property type="term" value="C:extracellular matrix"/>
    <property type="evidence" value="ECO:0007669"/>
    <property type="project" value="TreeGrafter"/>
</dbReference>
<dbReference type="SMART" id="SM00643">
    <property type="entry name" value="C345C"/>
    <property type="match status" value="1"/>
</dbReference>